<dbReference type="GO" id="GO:0034727">
    <property type="term" value="P:piecemeal microautophagy of the nucleus"/>
    <property type="evidence" value="ECO:0007669"/>
    <property type="project" value="TreeGrafter"/>
</dbReference>
<keyword evidence="2 3" id="KW-0072">Autophagy</keyword>
<keyword evidence="7" id="KW-1185">Reference proteome</keyword>
<dbReference type="InterPro" id="IPR036570">
    <property type="entry name" value="HORMA_dom_sf"/>
</dbReference>
<gene>
    <name evidence="6" type="ORF">CERSUDRAFT_115375</name>
</gene>
<feature type="compositionally biased region" description="Basic and acidic residues" evidence="4">
    <location>
        <begin position="792"/>
        <end position="810"/>
    </location>
</feature>
<dbReference type="GO" id="GO:0005829">
    <property type="term" value="C:cytosol"/>
    <property type="evidence" value="ECO:0007669"/>
    <property type="project" value="TreeGrafter"/>
</dbReference>
<dbReference type="AlphaFoldDB" id="M2PJK4"/>
<dbReference type="OrthoDB" id="70161at2759"/>
<evidence type="ECO:0000313" key="6">
    <source>
        <dbReference type="EMBL" id="EMD36379.1"/>
    </source>
</evidence>
<feature type="compositionally biased region" description="Low complexity" evidence="4">
    <location>
        <begin position="342"/>
        <end position="367"/>
    </location>
</feature>
<dbReference type="PANTHER" id="PTHR13430">
    <property type="match status" value="1"/>
</dbReference>
<feature type="compositionally biased region" description="Low complexity" evidence="4">
    <location>
        <begin position="475"/>
        <end position="489"/>
    </location>
</feature>
<feature type="compositionally biased region" description="Low complexity" evidence="4">
    <location>
        <begin position="438"/>
        <end position="449"/>
    </location>
</feature>
<evidence type="ECO:0000259" key="5">
    <source>
        <dbReference type="Pfam" id="PF10033"/>
    </source>
</evidence>
<evidence type="ECO:0000256" key="2">
    <source>
        <dbReference type="ARBA" id="ARBA00023006"/>
    </source>
</evidence>
<feature type="domain" description="Autophagy-related protein 13 N-terminal" evidence="5">
    <location>
        <begin position="13"/>
        <end position="222"/>
    </location>
</feature>
<dbReference type="InterPro" id="IPR018731">
    <property type="entry name" value="Atg13_N"/>
</dbReference>
<dbReference type="GO" id="GO:0034497">
    <property type="term" value="P:protein localization to phagophore assembly site"/>
    <property type="evidence" value="ECO:0007669"/>
    <property type="project" value="TreeGrafter"/>
</dbReference>
<accession>M2PJK4</accession>
<comment type="similarity">
    <text evidence="1 3">Belongs to the ATG13 family. Fungi subfamily.</text>
</comment>
<feature type="compositionally biased region" description="Low complexity" evidence="4">
    <location>
        <begin position="593"/>
        <end position="615"/>
    </location>
</feature>
<dbReference type="Pfam" id="PF10033">
    <property type="entry name" value="ATG13"/>
    <property type="match status" value="1"/>
</dbReference>
<evidence type="ECO:0000256" key="4">
    <source>
        <dbReference type="SAM" id="MobiDB-lite"/>
    </source>
</evidence>
<evidence type="ECO:0000256" key="3">
    <source>
        <dbReference type="RuleBase" id="RU361214"/>
    </source>
</evidence>
<dbReference type="EMBL" id="KB445798">
    <property type="protein sequence ID" value="EMD36379.1"/>
    <property type="molecule type" value="Genomic_DNA"/>
</dbReference>
<dbReference type="GO" id="GO:0000407">
    <property type="term" value="C:phagophore assembly site"/>
    <property type="evidence" value="ECO:0007669"/>
    <property type="project" value="TreeGrafter"/>
</dbReference>
<dbReference type="GO" id="GO:0000423">
    <property type="term" value="P:mitophagy"/>
    <property type="evidence" value="ECO:0007669"/>
    <property type="project" value="TreeGrafter"/>
</dbReference>
<name>M2PJK4_CERS8</name>
<feature type="region of interest" description="Disordered" evidence="4">
    <location>
        <begin position="255"/>
        <end position="274"/>
    </location>
</feature>
<protein>
    <recommendedName>
        <fullName evidence="3">Autophagy-related protein 13</fullName>
    </recommendedName>
</protein>
<dbReference type="Gene3D" id="3.30.900.10">
    <property type="entry name" value="HORMA domain"/>
    <property type="match status" value="1"/>
</dbReference>
<sequence length="810" mass="84994">MSQDSLKADSIAHRFFSKLAQLVYHARATAAASNTPMKLDRWFNLENPDPELYKESTRPYRSLSSLSVPPPAFIIQVLLAVPELAHNQVLVHLPPGGPRTRLDPPPAHVLLEEWTLSISSTNSTASVDENGTPSPSTLYKNGIQLFRSVYTLLRVLPAWRMARARRRRFVLLLRVTGDPPLGDGFLGFDTPPSLPTLERSFPPIAHPFAPLELSLSVRALCEPAFAIEEMESWVSGVLGAGAGPRPRVLSPGAIREESEHEGGVHNEPARERGQREIEFMPTLARQSQRSAASSVADRFVVPPTHTRTVSLGGPSSLRDDRVRDDGGGLSTLAARLRRESLSDTPSLPSLASLPSSLPRRSPISGSPLPHPVINPFRSSTVSVGAGSISASPKHSPLGAGLPSVPSSANATASGRPSMGSPTSSRSGQAPTSVPGGTLASARRSSSSLPPIVPVTPLQSIGAVSPVLPYRPSPPSGSGLSESPRLGGRRYMSSFGHRYERGATSASPGSASGAGREKEGDAITPGGNREGDKESPRIGNASFLSAATDDDDISAFVQDIDARRPLARARALTQPPGQPLSASLSPLSISPAQLASMSAAPSSSPSPLPALARLQADSPSRLPLSIHAQDAAQSSPASGSRAEAVSHSRGHSRGSGSPSSANPEPPALHTRTLSLPTASPEPILATADAVDARLREMNATFLASLQGLGGRRRRVGTGETVTSRNTASPAAGESSVSPARTADPITISPRHARRSSGVDALAVRAAPPYGYVRPRLASTGSARSGASIASEEVLGRMDPELSGERERDRRF</sequence>
<dbReference type="HOGENOM" id="CLU_011810_0_0_1"/>
<dbReference type="PANTHER" id="PTHR13430:SF4">
    <property type="entry name" value="AUTOPHAGY-RELATED PROTEIN 13"/>
    <property type="match status" value="1"/>
</dbReference>
<dbReference type="STRING" id="914234.M2PJK4"/>
<feature type="region of interest" description="Disordered" evidence="4">
    <location>
        <begin position="305"/>
        <end position="544"/>
    </location>
</feature>
<proteinExistence type="inferred from homology"/>
<feature type="compositionally biased region" description="Basic and acidic residues" evidence="4">
    <location>
        <begin position="317"/>
        <end position="326"/>
    </location>
</feature>
<dbReference type="InterPro" id="IPR040182">
    <property type="entry name" value="ATG13"/>
</dbReference>
<feature type="compositionally biased region" description="Low complexity" evidence="4">
    <location>
        <begin position="501"/>
        <end position="513"/>
    </location>
</feature>
<organism evidence="6 7">
    <name type="scientific">Ceriporiopsis subvermispora (strain B)</name>
    <name type="common">White-rot fungus</name>
    <name type="synonym">Gelatoporia subvermispora</name>
    <dbReference type="NCBI Taxonomy" id="914234"/>
    <lineage>
        <taxon>Eukaryota</taxon>
        <taxon>Fungi</taxon>
        <taxon>Dikarya</taxon>
        <taxon>Basidiomycota</taxon>
        <taxon>Agaricomycotina</taxon>
        <taxon>Agaricomycetes</taxon>
        <taxon>Polyporales</taxon>
        <taxon>Gelatoporiaceae</taxon>
        <taxon>Gelatoporia</taxon>
    </lineage>
</organism>
<evidence type="ECO:0000313" key="7">
    <source>
        <dbReference type="Proteomes" id="UP000016930"/>
    </source>
</evidence>
<dbReference type="GO" id="GO:1990316">
    <property type="term" value="C:Atg1/ULK1 kinase complex"/>
    <property type="evidence" value="ECO:0007669"/>
    <property type="project" value="InterPro"/>
</dbReference>
<feature type="compositionally biased region" description="Polar residues" evidence="4">
    <location>
        <begin position="404"/>
        <end position="431"/>
    </location>
</feature>
<feature type="region of interest" description="Disordered" evidence="4">
    <location>
        <begin position="773"/>
        <end position="810"/>
    </location>
</feature>
<feature type="compositionally biased region" description="Polar residues" evidence="4">
    <location>
        <begin position="376"/>
        <end position="392"/>
    </location>
</feature>
<feature type="region of interest" description="Disordered" evidence="4">
    <location>
        <begin position="708"/>
        <end position="754"/>
    </location>
</feature>
<reference evidence="6 7" key="1">
    <citation type="journal article" date="2012" name="Proc. Natl. Acad. Sci. U.S.A.">
        <title>Comparative genomics of Ceriporiopsis subvermispora and Phanerochaete chrysosporium provide insight into selective ligninolysis.</title>
        <authorList>
            <person name="Fernandez-Fueyo E."/>
            <person name="Ruiz-Duenas F.J."/>
            <person name="Ferreira P."/>
            <person name="Floudas D."/>
            <person name="Hibbett D.S."/>
            <person name="Canessa P."/>
            <person name="Larrondo L.F."/>
            <person name="James T.Y."/>
            <person name="Seelenfreund D."/>
            <person name="Lobos S."/>
            <person name="Polanco R."/>
            <person name="Tello M."/>
            <person name="Honda Y."/>
            <person name="Watanabe T."/>
            <person name="Watanabe T."/>
            <person name="Ryu J.S."/>
            <person name="Kubicek C.P."/>
            <person name="Schmoll M."/>
            <person name="Gaskell J."/>
            <person name="Hammel K.E."/>
            <person name="St John F.J."/>
            <person name="Vanden Wymelenberg A."/>
            <person name="Sabat G."/>
            <person name="Splinter BonDurant S."/>
            <person name="Syed K."/>
            <person name="Yadav J.S."/>
            <person name="Doddapaneni H."/>
            <person name="Subramanian V."/>
            <person name="Lavin J.L."/>
            <person name="Oguiza J.A."/>
            <person name="Perez G."/>
            <person name="Pisabarro A.G."/>
            <person name="Ramirez L."/>
            <person name="Santoyo F."/>
            <person name="Master E."/>
            <person name="Coutinho P.M."/>
            <person name="Henrissat B."/>
            <person name="Lombard V."/>
            <person name="Magnuson J.K."/>
            <person name="Kuees U."/>
            <person name="Hori C."/>
            <person name="Igarashi K."/>
            <person name="Samejima M."/>
            <person name="Held B.W."/>
            <person name="Barry K.W."/>
            <person name="LaButti K.M."/>
            <person name="Lapidus A."/>
            <person name="Lindquist E.A."/>
            <person name="Lucas S.M."/>
            <person name="Riley R."/>
            <person name="Salamov A.A."/>
            <person name="Hoffmeister D."/>
            <person name="Schwenk D."/>
            <person name="Hadar Y."/>
            <person name="Yarden O."/>
            <person name="de Vries R.P."/>
            <person name="Wiebenga A."/>
            <person name="Stenlid J."/>
            <person name="Eastwood D."/>
            <person name="Grigoriev I.V."/>
            <person name="Berka R.M."/>
            <person name="Blanchette R.A."/>
            <person name="Kersten P."/>
            <person name="Martinez A.T."/>
            <person name="Vicuna R."/>
            <person name="Cullen D."/>
        </authorList>
    </citation>
    <scope>NUCLEOTIDE SEQUENCE [LARGE SCALE GENOMIC DNA]</scope>
    <source>
        <strain evidence="6 7">B</strain>
    </source>
</reference>
<evidence type="ECO:0000256" key="1">
    <source>
        <dbReference type="ARBA" id="ARBA00005246"/>
    </source>
</evidence>
<dbReference type="Proteomes" id="UP000016930">
    <property type="component" value="Unassembled WGS sequence"/>
</dbReference>
<feature type="region of interest" description="Disordered" evidence="4">
    <location>
        <begin position="593"/>
        <end position="679"/>
    </location>
</feature>